<evidence type="ECO:0000256" key="1">
    <source>
        <dbReference type="SAM" id="MobiDB-lite"/>
    </source>
</evidence>
<accession>A0A1D7QXP0</accession>
<evidence type="ECO:0000313" key="4">
    <source>
        <dbReference type="Proteomes" id="UP000094463"/>
    </source>
</evidence>
<keyword evidence="4" id="KW-1185">Reference proteome</keyword>
<sequence length="79" mass="8909">MLNEEFVVPGSIGIMVFAAAFLASHAIGFINPLMMAIFAGFIMFEVIYLTRKHRDRKPRLRVISSTSGDSRSQQQFKES</sequence>
<dbReference type="Proteomes" id="UP000094463">
    <property type="component" value="Chromosome"/>
</dbReference>
<dbReference type="STRING" id="632773.BBEV_2429"/>
<evidence type="ECO:0000256" key="2">
    <source>
        <dbReference type="SAM" id="Phobius"/>
    </source>
</evidence>
<dbReference type="OrthoDB" id="2933059at2"/>
<gene>
    <name evidence="3" type="ORF">BBEV_2429</name>
</gene>
<evidence type="ECO:0000313" key="3">
    <source>
        <dbReference type="EMBL" id="AOM83769.1"/>
    </source>
</evidence>
<dbReference type="EMBL" id="CP012502">
    <property type="protein sequence ID" value="AOM83769.1"/>
    <property type="molecule type" value="Genomic_DNA"/>
</dbReference>
<dbReference type="RefSeq" id="WP_069365717.1">
    <property type="nucleotide sequence ID" value="NZ_CP012502.1"/>
</dbReference>
<feature type="transmembrane region" description="Helical" evidence="2">
    <location>
        <begin position="33"/>
        <end position="51"/>
    </location>
</feature>
<proteinExistence type="predicted"/>
<dbReference type="KEGG" id="bbev:BBEV_2429"/>
<name>A0A1D7QXP0_9BACI</name>
<protein>
    <submittedName>
        <fullName evidence="3">Uncharacterized protein</fullName>
    </submittedName>
</protein>
<feature type="transmembrane region" description="Helical" evidence="2">
    <location>
        <begin position="7"/>
        <end position="27"/>
    </location>
</feature>
<keyword evidence="2" id="KW-1133">Transmembrane helix</keyword>
<feature type="compositionally biased region" description="Polar residues" evidence="1">
    <location>
        <begin position="63"/>
        <end position="79"/>
    </location>
</feature>
<organism evidence="3 4">
    <name type="scientific">Salisediminibacterium beveridgei</name>
    <dbReference type="NCBI Taxonomy" id="632773"/>
    <lineage>
        <taxon>Bacteria</taxon>
        <taxon>Bacillati</taxon>
        <taxon>Bacillota</taxon>
        <taxon>Bacilli</taxon>
        <taxon>Bacillales</taxon>
        <taxon>Bacillaceae</taxon>
        <taxon>Salisediminibacterium</taxon>
    </lineage>
</organism>
<keyword evidence="2" id="KW-0812">Transmembrane</keyword>
<reference evidence="3 4" key="1">
    <citation type="submission" date="2015-08" db="EMBL/GenBank/DDBJ databases">
        <title>The complete genome sequence of Bacillus beveridgei MLTeJB.</title>
        <authorList>
            <person name="Hanson T.E."/>
            <person name="Mesa C."/>
            <person name="Basesman S.M."/>
            <person name="Oremland R.S."/>
        </authorList>
    </citation>
    <scope>NUCLEOTIDE SEQUENCE [LARGE SCALE GENOMIC DNA]</scope>
    <source>
        <strain evidence="3 4">MLTeJB</strain>
    </source>
</reference>
<dbReference type="AlphaFoldDB" id="A0A1D7QXP0"/>
<keyword evidence="2" id="KW-0472">Membrane</keyword>
<feature type="region of interest" description="Disordered" evidence="1">
    <location>
        <begin position="60"/>
        <end position="79"/>
    </location>
</feature>